<accession>A0A1G6J8J8</accession>
<evidence type="ECO:0000259" key="1">
    <source>
        <dbReference type="Pfam" id="PF09832"/>
    </source>
</evidence>
<keyword evidence="3" id="KW-1185">Reference proteome</keyword>
<proteinExistence type="predicted"/>
<dbReference type="EMBL" id="FMYL01000010">
    <property type="protein sequence ID" value="SDC14969.1"/>
    <property type="molecule type" value="Genomic_DNA"/>
</dbReference>
<dbReference type="Pfam" id="PF09832">
    <property type="entry name" value="DUF2059"/>
    <property type="match status" value="1"/>
</dbReference>
<reference evidence="3" key="1">
    <citation type="submission" date="2016-09" db="EMBL/GenBank/DDBJ databases">
        <authorList>
            <person name="Varghese N."/>
            <person name="Submissions S."/>
        </authorList>
    </citation>
    <scope>NUCLEOTIDE SEQUENCE [LARGE SCALE GENOMIC DNA]</scope>
    <source>
        <strain evidence="3">ANC 4422</strain>
    </source>
</reference>
<feature type="domain" description="DUF2059" evidence="1">
    <location>
        <begin position="114"/>
        <end position="166"/>
    </location>
</feature>
<sequence>MRYHFSIHSKHVIYFEMLMYKKLLHVGLFALATSLSTHIYANSPTQELMSLTDASRTLNNTINSMLPIYKQRATQMVEQRTGHNPLTARDLQVVDQLTQSMFATSQDYLKRMNMLQSIEGVYATYYTDQEIQAYLKFLKSPEGRSIMSKNAQVNAAVEQQVAISIANLAKSMSFQQKISQDTQNILMQLPVKK</sequence>
<evidence type="ECO:0000313" key="3">
    <source>
        <dbReference type="Proteomes" id="UP000242501"/>
    </source>
</evidence>
<dbReference type="InterPro" id="IPR018637">
    <property type="entry name" value="DUF2059"/>
</dbReference>
<evidence type="ECO:0000313" key="2">
    <source>
        <dbReference type="EMBL" id="SDC14969.1"/>
    </source>
</evidence>
<dbReference type="Proteomes" id="UP000242501">
    <property type="component" value="Unassembled WGS sequence"/>
</dbReference>
<dbReference type="STRING" id="1219383.SAMN05421733_11061"/>
<name>A0A1G6J8J8_9GAMM</name>
<dbReference type="AlphaFoldDB" id="A0A1G6J8J8"/>
<organism evidence="2 3">
    <name type="scientific">Acinetobacter boissieri</name>
    <dbReference type="NCBI Taxonomy" id="1219383"/>
    <lineage>
        <taxon>Bacteria</taxon>
        <taxon>Pseudomonadati</taxon>
        <taxon>Pseudomonadota</taxon>
        <taxon>Gammaproteobacteria</taxon>
        <taxon>Moraxellales</taxon>
        <taxon>Moraxellaceae</taxon>
        <taxon>Acinetobacter</taxon>
    </lineage>
</organism>
<protein>
    <recommendedName>
        <fullName evidence="1">DUF2059 domain-containing protein</fullName>
    </recommendedName>
</protein>
<dbReference type="OrthoDB" id="6691539at2"/>
<gene>
    <name evidence="2" type="ORF">SAMN05421733_11061</name>
</gene>